<dbReference type="Pfam" id="PF00171">
    <property type="entry name" value="Aldedh"/>
    <property type="match status" value="1"/>
</dbReference>
<gene>
    <name evidence="6" type="ORF">COW99_05550</name>
</gene>
<dbReference type="InterPro" id="IPR016160">
    <property type="entry name" value="Ald_DH_CS_CYS"/>
</dbReference>
<name>A0A2H0BU83_9BACT</name>
<evidence type="ECO:0000259" key="5">
    <source>
        <dbReference type="Pfam" id="PF00171"/>
    </source>
</evidence>
<dbReference type="SUPFAM" id="SSF53720">
    <property type="entry name" value="ALDH-like"/>
    <property type="match status" value="1"/>
</dbReference>
<evidence type="ECO:0000256" key="3">
    <source>
        <dbReference type="PROSITE-ProRule" id="PRU10007"/>
    </source>
</evidence>
<evidence type="ECO:0000256" key="4">
    <source>
        <dbReference type="RuleBase" id="RU003345"/>
    </source>
</evidence>
<feature type="active site" evidence="3">
    <location>
        <position position="264"/>
    </location>
</feature>
<dbReference type="InterPro" id="IPR029510">
    <property type="entry name" value="Ald_DH_CS_GLU"/>
</dbReference>
<reference evidence="6 7" key="1">
    <citation type="submission" date="2017-09" db="EMBL/GenBank/DDBJ databases">
        <title>Depth-based differentiation of microbial function through sediment-hosted aquifers and enrichment of novel symbionts in the deep terrestrial subsurface.</title>
        <authorList>
            <person name="Probst A.J."/>
            <person name="Ladd B."/>
            <person name="Jarett J.K."/>
            <person name="Geller-Mcgrath D.E."/>
            <person name="Sieber C.M."/>
            <person name="Emerson J.B."/>
            <person name="Anantharaman K."/>
            <person name="Thomas B.C."/>
            <person name="Malmstrom R."/>
            <person name="Stieglmeier M."/>
            <person name="Klingl A."/>
            <person name="Woyke T."/>
            <person name="Ryan C.M."/>
            <person name="Banfield J.F."/>
        </authorList>
    </citation>
    <scope>NUCLEOTIDE SEQUENCE [LARGE SCALE GENOMIC DNA]</scope>
    <source>
        <strain evidence="6">CG22_combo_CG10-13_8_21_14_all_38_20</strain>
    </source>
</reference>
<accession>A0A2H0BU83</accession>
<dbReference type="EMBL" id="PCTA01000033">
    <property type="protein sequence ID" value="PIP61222.1"/>
    <property type="molecule type" value="Genomic_DNA"/>
</dbReference>
<dbReference type="InterPro" id="IPR016162">
    <property type="entry name" value="Ald_DH_N"/>
</dbReference>
<dbReference type="InterPro" id="IPR016163">
    <property type="entry name" value="Ald_DH_C"/>
</dbReference>
<comment type="similarity">
    <text evidence="1 4">Belongs to the aldehyde dehydrogenase family.</text>
</comment>
<dbReference type="Gene3D" id="3.40.605.10">
    <property type="entry name" value="Aldehyde Dehydrogenase, Chain A, domain 1"/>
    <property type="match status" value="1"/>
</dbReference>
<dbReference type="PROSITE" id="PS00687">
    <property type="entry name" value="ALDEHYDE_DEHYDR_GLU"/>
    <property type="match status" value="1"/>
</dbReference>
<dbReference type="AlphaFoldDB" id="A0A2H0BU83"/>
<dbReference type="Gene3D" id="3.40.309.10">
    <property type="entry name" value="Aldehyde Dehydrogenase, Chain A, domain 2"/>
    <property type="match status" value="1"/>
</dbReference>
<keyword evidence="2 4" id="KW-0560">Oxidoreductase</keyword>
<dbReference type="PROSITE" id="PS00070">
    <property type="entry name" value="ALDEHYDE_DEHYDR_CYS"/>
    <property type="match status" value="1"/>
</dbReference>
<sequence>MQNFFKEISDHKDIPTYKMFIEGKWQFSSSDRTNDIVSPIDGKIVGRVDVATSDEINRAVKSAKKAQENWGNTSLNTRITSMMLVADYLREYSGELGKILAVEIGKPANEAIKEYVRSAEMIDAFIGEVRSLRGEEIPSDQFPGVELGKTAIVKRVPRGVILAIAPFNYPINLAVSKLAPALLTGNTVVFKPPTYGSISGTYLTKIFVESGLPEGVIQLITGAGSQIGTKTTGHPDIAMVAFTGSSEAGETICNNSGMADCLFECGGNNPLIVLSDANLDLTTEHISKGAFSYSGQRCTGVKKIYGLRATLDKVIPRVVEYTKANMKLRDPMNKGINMGPVITEKAAHTIMRRINDAVKQGAELVYGGNADGPYIEPTILRNVTEKMEVAHMETFGPVISFIEVDNIDDAIEMINDSKYGLQASIFTEDEGTGLSLADRINTGTVQINSNPQRGPDHFPFMGVKSSGIGVQGIRYSLEAMTRLKSVVLNSPH</sequence>
<dbReference type="PANTHER" id="PTHR42991">
    <property type="entry name" value="ALDEHYDE DEHYDROGENASE"/>
    <property type="match status" value="1"/>
</dbReference>
<evidence type="ECO:0000313" key="7">
    <source>
        <dbReference type="Proteomes" id="UP000231246"/>
    </source>
</evidence>
<comment type="caution">
    <text evidence="6">The sequence shown here is derived from an EMBL/GenBank/DDBJ whole genome shotgun (WGS) entry which is preliminary data.</text>
</comment>
<dbReference type="Proteomes" id="UP000231246">
    <property type="component" value="Unassembled WGS sequence"/>
</dbReference>
<dbReference type="GO" id="GO:0008911">
    <property type="term" value="F:lactaldehyde dehydrogenase (NAD+) activity"/>
    <property type="evidence" value="ECO:0007669"/>
    <property type="project" value="TreeGrafter"/>
</dbReference>
<dbReference type="InterPro" id="IPR016161">
    <property type="entry name" value="Ald_DH/histidinol_DH"/>
</dbReference>
<dbReference type="PANTHER" id="PTHR42991:SF1">
    <property type="entry name" value="ALDEHYDE DEHYDROGENASE"/>
    <property type="match status" value="1"/>
</dbReference>
<organism evidence="6 7">
    <name type="scientific">Candidatus Roizmanbacteria bacterium CG22_combo_CG10-13_8_21_14_all_38_20</name>
    <dbReference type="NCBI Taxonomy" id="1974862"/>
    <lineage>
        <taxon>Bacteria</taxon>
        <taxon>Candidatus Roizmaniibacteriota</taxon>
    </lineage>
</organism>
<dbReference type="InterPro" id="IPR051020">
    <property type="entry name" value="ALDH-related_metabolic_enz"/>
</dbReference>
<protein>
    <submittedName>
        <fullName evidence="6">NADP-dependent glyceraldehyde-3-phosphate dehydrogenase</fullName>
    </submittedName>
</protein>
<evidence type="ECO:0000256" key="1">
    <source>
        <dbReference type="ARBA" id="ARBA00009986"/>
    </source>
</evidence>
<evidence type="ECO:0000313" key="6">
    <source>
        <dbReference type="EMBL" id="PIP61222.1"/>
    </source>
</evidence>
<dbReference type="InterPro" id="IPR015590">
    <property type="entry name" value="Aldehyde_DH_dom"/>
</dbReference>
<feature type="domain" description="Aldehyde dehydrogenase" evidence="5">
    <location>
        <begin position="28"/>
        <end position="486"/>
    </location>
</feature>
<proteinExistence type="inferred from homology"/>
<evidence type="ECO:0000256" key="2">
    <source>
        <dbReference type="ARBA" id="ARBA00023002"/>
    </source>
</evidence>